<evidence type="ECO:0000313" key="2">
    <source>
        <dbReference type="WBParaSite" id="L893_g3206.t1"/>
    </source>
</evidence>
<name>A0A1I8A201_9BILA</name>
<dbReference type="Proteomes" id="UP000095287">
    <property type="component" value="Unplaced"/>
</dbReference>
<sequence length="306" mass="35080">MDAVPRLFIERWGKICTTTAAKVHTLHVLVESQKGKLYAAAQPVWDGQKTIPPTMFCLLATSLHLESVDLKFITNFCIQSFSWSVRNLSENWKEITTKRLQELVRFIKPTTERRDPVRHNFESSNLLDLAHGHMARELISMRPPVDSILLLTQIEFGAELHEFLESAGPLYSVTCVVSNVDQRATNAIIDKFVPVNNGVFCWKHPLSRGQLEELVLKCDMSNKKVSIRVRPEASPSSVEDVFDFHKYYSKVKIERRPEGNMVKAVREGATHTLSVYRDLPGEFEWRWDLTVFPGSVRLLYCNYDGK</sequence>
<organism evidence="1 2">
    <name type="scientific">Steinernema glaseri</name>
    <dbReference type="NCBI Taxonomy" id="37863"/>
    <lineage>
        <taxon>Eukaryota</taxon>
        <taxon>Metazoa</taxon>
        <taxon>Ecdysozoa</taxon>
        <taxon>Nematoda</taxon>
        <taxon>Chromadorea</taxon>
        <taxon>Rhabditida</taxon>
        <taxon>Tylenchina</taxon>
        <taxon>Panagrolaimomorpha</taxon>
        <taxon>Strongyloidoidea</taxon>
        <taxon>Steinernematidae</taxon>
        <taxon>Steinernema</taxon>
    </lineage>
</organism>
<proteinExistence type="predicted"/>
<dbReference type="WBParaSite" id="L893_g3206.t1">
    <property type="protein sequence ID" value="L893_g3206.t1"/>
    <property type="gene ID" value="L893_g3206"/>
</dbReference>
<keyword evidence="1" id="KW-1185">Reference proteome</keyword>
<accession>A0A1I8A201</accession>
<evidence type="ECO:0000313" key="1">
    <source>
        <dbReference type="Proteomes" id="UP000095287"/>
    </source>
</evidence>
<dbReference type="AlphaFoldDB" id="A0A1I8A201"/>
<protein>
    <submittedName>
        <fullName evidence="2">F-box domain-containing protein</fullName>
    </submittedName>
</protein>
<reference evidence="2" key="1">
    <citation type="submission" date="2016-11" db="UniProtKB">
        <authorList>
            <consortium name="WormBaseParasite"/>
        </authorList>
    </citation>
    <scope>IDENTIFICATION</scope>
</reference>